<keyword evidence="2" id="KW-0326">Glycosidase</keyword>
<name>A0A183IBH0_9BILA</name>
<sequence>MILPSHWFSLQAVKFSYIAMAERWISGVIEGFYGRPWTTEQRKRLFHTMQELNLNTYVYAPKDDLKHRVEWRSLYTVEESDNLQSIIEEAKRCSVDFCYALSPGYDIVYSSHEEVNLIKKKFEQVKNLGCESFSLLFDDIEESMSDSDKQKFTSFAQAQVSLTNQVYDYLGQPKFSFCPTEYCSAKSIPSLDESDYLHHIGQKLLPGIHIFWTGE</sequence>
<dbReference type="EMBL" id="UZAM01006670">
    <property type="protein sequence ID" value="VDO92767.1"/>
    <property type="molecule type" value="Genomic_DNA"/>
</dbReference>
<dbReference type="PROSITE" id="PS52009">
    <property type="entry name" value="GH84"/>
    <property type="match status" value="1"/>
</dbReference>
<dbReference type="AlphaFoldDB" id="A0A183IBH0"/>
<reference evidence="6" key="1">
    <citation type="submission" date="2016-06" db="UniProtKB">
        <authorList>
            <consortium name="WormBaseParasite"/>
        </authorList>
    </citation>
    <scope>IDENTIFICATION</scope>
</reference>
<dbReference type="InterPro" id="IPR011496">
    <property type="entry name" value="O-GlcNAcase_cat"/>
</dbReference>
<evidence type="ECO:0000256" key="2">
    <source>
        <dbReference type="ARBA" id="ARBA00023295"/>
    </source>
</evidence>
<dbReference type="PANTHER" id="PTHR13170">
    <property type="entry name" value="O-GLCNACASE"/>
    <property type="match status" value="1"/>
</dbReference>
<evidence type="ECO:0000256" key="1">
    <source>
        <dbReference type="ARBA" id="ARBA00022801"/>
    </source>
</evidence>
<gene>
    <name evidence="4" type="ORF">SBAD_LOCUS964</name>
</gene>
<dbReference type="WBParaSite" id="SBAD_0000099601-mRNA-1">
    <property type="protein sequence ID" value="SBAD_0000099601-mRNA-1"/>
    <property type="gene ID" value="SBAD_0000099601"/>
</dbReference>
<dbReference type="InterPro" id="IPR017853">
    <property type="entry name" value="GH"/>
</dbReference>
<feature type="domain" description="GH84" evidence="3">
    <location>
        <begin position="24"/>
        <end position="215"/>
    </location>
</feature>
<evidence type="ECO:0000313" key="4">
    <source>
        <dbReference type="EMBL" id="VDO92767.1"/>
    </source>
</evidence>
<dbReference type="SUPFAM" id="SSF51445">
    <property type="entry name" value="(Trans)glycosidases"/>
    <property type="match status" value="1"/>
</dbReference>
<dbReference type="InterPro" id="IPR051822">
    <property type="entry name" value="Glycosyl_Hydrolase_84"/>
</dbReference>
<organism evidence="6">
    <name type="scientific">Soboliphyme baturini</name>
    <dbReference type="NCBI Taxonomy" id="241478"/>
    <lineage>
        <taxon>Eukaryota</taxon>
        <taxon>Metazoa</taxon>
        <taxon>Ecdysozoa</taxon>
        <taxon>Nematoda</taxon>
        <taxon>Enoplea</taxon>
        <taxon>Dorylaimia</taxon>
        <taxon>Dioctophymatida</taxon>
        <taxon>Dioctophymatoidea</taxon>
        <taxon>Soboliphymatidae</taxon>
        <taxon>Soboliphyme</taxon>
    </lineage>
</organism>
<accession>A0A183IBH0</accession>
<dbReference type="Pfam" id="PF07555">
    <property type="entry name" value="NAGidase"/>
    <property type="match status" value="1"/>
</dbReference>
<evidence type="ECO:0000313" key="6">
    <source>
        <dbReference type="WBParaSite" id="SBAD_0000099601-mRNA-1"/>
    </source>
</evidence>
<dbReference type="Gene3D" id="3.20.20.80">
    <property type="entry name" value="Glycosidases"/>
    <property type="match status" value="1"/>
</dbReference>
<keyword evidence="1" id="KW-0378">Hydrolase</keyword>
<reference evidence="4 5" key="2">
    <citation type="submission" date="2018-11" db="EMBL/GenBank/DDBJ databases">
        <authorList>
            <consortium name="Pathogen Informatics"/>
        </authorList>
    </citation>
    <scope>NUCLEOTIDE SEQUENCE [LARGE SCALE GENOMIC DNA]</scope>
</reference>
<keyword evidence="5" id="KW-1185">Reference proteome</keyword>
<protein>
    <submittedName>
        <fullName evidence="6">Hyaluronoglucosaminidase</fullName>
    </submittedName>
</protein>
<evidence type="ECO:0000259" key="3">
    <source>
        <dbReference type="PROSITE" id="PS52009"/>
    </source>
</evidence>
<dbReference type="Proteomes" id="UP000270296">
    <property type="component" value="Unassembled WGS sequence"/>
</dbReference>
<dbReference type="PANTHER" id="PTHR13170:SF16">
    <property type="entry name" value="PROTEIN O-GLCNACASE"/>
    <property type="match status" value="1"/>
</dbReference>
<dbReference type="GO" id="GO:0016231">
    <property type="term" value="F:beta-N-acetylglucosaminidase activity"/>
    <property type="evidence" value="ECO:0007669"/>
    <property type="project" value="TreeGrafter"/>
</dbReference>
<proteinExistence type="predicted"/>
<dbReference type="OrthoDB" id="9975416at2759"/>
<dbReference type="GO" id="GO:0009100">
    <property type="term" value="P:glycoprotein metabolic process"/>
    <property type="evidence" value="ECO:0007669"/>
    <property type="project" value="TreeGrafter"/>
</dbReference>
<evidence type="ECO:0000313" key="5">
    <source>
        <dbReference type="Proteomes" id="UP000270296"/>
    </source>
</evidence>